<dbReference type="Gene3D" id="3.30.460.70">
    <property type="match status" value="1"/>
</dbReference>
<evidence type="ECO:0000256" key="1">
    <source>
        <dbReference type="SAM" id="Coils"/>
    </source>
</evidence>
<organism evidence="2">
    <name type="scientific">marine sediment metagenome</name>
    <dbReference type="NCBI Taxonomy" id="412755"/>
    <lineage>
        <taxon>unclassified sequences</taxon>
        <taxon>metagenomes</taxon>
        <taxon>ecological metagenomes</taxon>
    </lineage>
</organism>
<dbReference type="AlphaFoldDB" id="X1EUA1"/>
<proteinExistence type="predicted"/>
<name>X1EUA1_9ZZZZ</name>
<feature type="coiled-coil region" evidence="1">
    <location>
        <begin position="1"/>
        <end position="35"/>
    </location>
</feature>
<reference evidence="2" key="1">
    <citation type="journal article" date="2014" name="Front. Microbiol.">
        <title>High frequency of phylogenetically diverse reductive dehalogenase-homologous genes in deep subseafloor sedimentary metagenomes.</title>
        <authorList>
            <person name="Kawai M."/>
            <person name="Futagami T."/>
            <person name="Toyoda A."/>
            <person name="Takaki Y."/>
            <person name="Nishi S."/>
            <person name="Hori S."/>
            <person name="Arai W."/>
            <person name="Tsubouchi T."/>
            <person name="Morono Y."/>
            <person name="Uchiyama I."/>
            <person name="Ito T."/>
            <person name="Fujiyama A."/>
            <person name="Inagaki F."/>
            <person name="Takami H."/>
        </authorList>
    </citation>
    <scope>NUCLEOTIDE SEQUENCE</scope>
    <source>
        <strain evidence="2">Expedition CK06-06</strain>
    </source>
</reference>
<feature type="non-terminal residue" evidence="2">
    <location>
        <position position="1"/>
    </location>
</feature>
<dbReference type="EMBL" id="BARU01006732">
    <property type="protein sequence ID" value="GAH36142.1"/>
    <property type="molecule type" value="Genomic_DNA"/>
</dbReference>
<protein>
    <submittedName>
        <fullName evidence="2">Uncharacterized protein</fullName>
    </submittedName>
</protein>
<evidence type="ECO:0000313" key="2">
    <source>
        <dbReference type="EMBL" id="GAH36142.1"/>
    </source>
</evidence>
<sequence>LEDMQTELASTQSELGSTQAELEKAEASLQLYQDTLGVEVLSGVQPKATGGALVGSPNLKNNSNAENPTWVKLMVFLRADPTDDEYYSEYTFNCVSFAEMLHNNAEAKGIKAAFVGVYFRDSDIGHALNAFVTVDKGLVYVDCTGGSFTERWRYRTYSTEYDSVAYVWKGEEYGRWDINSSNIGRYRYYERFRKTSDWREGRIVESIKIYW</sequence>
<accession>X1EUA1</accession>
<comment type="caution">
    <text evidence="2">The sequence shown here is derived from an EMBL/GenBank/DDBJ whole genome shotgun (WGS) entry which is preliminary data.</text>
</comment>
<keyword evidence="1" id="KW-0175">Coiled coil</keyword>
<gene>
    <name evidence="2" type="ORF">S03H2_13266</name>
</gene>